<dbReference type="Pfam" id="PF13840">
    <property type="entry name" value="ACT_7"/>
    <property type="match status" value="1"/>
</dbReference>
<organism evidence="3 4">
    <name type="scientific">Christensenella tenuis</name>
    <dbReference type="NCBI Taxonomy" id="2763033"/>
    <lineage>
        <taxon>Bacteria</taxon>
        <taxon>Bacillati</taxon>
        <taxon>Bacillota</taxon>
        <taxon>Clostridia</taxon>
        <taxon>Christensenellales</taxon>
        <taxon>Christensenellaceae</taxon>
        <taxon>Christensenella</taxon>
    </lineage>
</organism>
<dbReference type="InterPro" id="IPR027795">
    <property type="entry name" value="CASTOR_ACT_dom"/>
</dbReference>
<accession>A0ABR7EB46</accession>
<dbReference type="InterPro" id="IPR045865">
    <property type="entry name" value="ACT-like_dom_sf"/>
</dbReference>
<dbReference type="Pfam" id="PF21631">
    <property type="entry name" value="A9CJY8-like_N"/>
    <property type="match status" value="1"/>
</dbReference>
<protein>
    <submittedName>
        <fullName evidence="3">ACT domain-containing protein</fullName>
    </submittedName>
</protein>
<proteinExistence type="predicted"/>
<dbReference type="InterPro" id="IPR051719">
    <property type="entry name" value="CASTOR_mTORC1"/>
</dbReference>
<dbReference type="InterPro" id="IPR016540">
    <property type="entry name" value="UCP008459"/>
</dbReference>
<dbReference type="Gene3D" id="3.30.2130.10">
    <property type="entry name" value="VC0802-like"/>
    <property type="match status" value="1"/>
</dbReference>
<dbReference type="Proteomes" id="UP000606889">
    <property type="component" value="Unassembled WGS sequence"/>
</dbReference>
<evidence type="ECO:0000259" key="1">
    <source>
        <dbReference type="Pfam" id="PF13840"/>
    </source>
</evidence>
<sequence>MYVFLSIRLSVEKGIYAVCKLKEAYLPQAKDFLSLTVTEEEFSLVCKQESIPAVATKVQGDFALLKLEGHLDFSLVGILAGISDALAKEKISIFCVSTYNTDYILLREKELERGISALQKNDYVIDI</sequence>
<dbReference type="InterPro" id="IPR049447">
    <property type="entry name" value="A9CJY8-like_N"/>
</dbReference>
<dbReference type="PIRSF" id="PIRSF008459">
    <property type="entry name" value="UCP008459"/>
    <property type="match status" value="1"/>
</dbReference>
<evidence type="ECO:0000313" key="4">
    <source>
        <dbReference type="Proteomes" id="UP000606889"/>
    </source>
</evidence>
<keyword evidence="4" id="KW-1185">Reference proteome</keyword>
<dbReference type="PANTHER" id="PTHR31131:SF6">
    <property type="entry name" value="CASTOR ACT DOMAIN-CONTAINING PROTEIN"/>
    <property type="match status" value="1"/>
</dbReference>
<gene>
    <name evidence="3" type="ORF">H8S18_01480</name>
</gene>
<evidence type="ECO:0000259" key="2">
    <source>
        <dbReference type="Pfam" id="PF21631"/>
    </source>
</evidence>
<dbReference type="PANTHER" id="PTHR31131">
    <property type="entry name" value="CHROMOSOME 1, WHOLE GENOME SHOTGUN SEQUENCE"/>
    <property type="match status" value="1"/>
</dbReference>
<name>A0ABR7EB46_9FIRM</name>
<dbReference type="SUPFAM" id="SSF55021">
    <property type="entry name" value="ACT-like"/>
    <property type="match status" value="2"/>
</dbReference>
<feature type="domain" description="A9CJY8-like N-terminal" evidence="2">
    <location>
        <begin position="14"/>
        <end position="52"/>
    </location>
</feature>
<reference evidence="3 4" key="1">
    <citation type="submission" date="2020-08" db="EMBL/GenBank/DDBJ databases">
        <title>Genome public.</title>
        <authorList>
            <person name="Liu C."/>
            <person name="Sun Q."/>
        </authorList>
    </citation>
    <scope>NUCLEOTIDE SEQUENCE [LARGE SCALE GENOMIC DNA]</scope>
    <source>
        <strain evidence="3 4">NSJ-35</strain>
    </source>
</reference>
<dbReference type="EMBL" id="JACOON010000001">
    <property type="protein sequence ID" value="MBC5647010.1"/>
    <property type="molecule type" value="Genomic_DNA"/>
</dbReference>
<comment type="caution">
    <text evidence="3">The sequence shown here is derived from an EMBL/GenBank/DDBJ whole genome shotgun (WGS) entry which is preliminary data.</text>
</comment>
<feature type="domain" description="CASTOR ACT" evidence="1">
    <location>
        <begin position="58"/>
        <end position="120"/>
    </location>
</feature>
<evidence type="ECO:0000313" key="3">
    <source>
        <dbReference type="EMBL" id="MBC5647010.1"/>
    </source>
</evidence>